<dbReference type="InterPro" id="IPR036390">
    <property type="entry name" value="WH_DNA-bd_sf"/>
</dbReference>
<reference evidence="2" key="1">
    <citation type="submission" date="2012-11" db="EMBL/GenBank/DDBJ databases">
        <authorList>
            <person name="Lucero-Rivera Y.E."/>
            <person name="Tovar-Ramirez D."/>
        </authorList>
    </citation>
    <scope>NUCLEOTIDE SEQUENCE [LARGE SCALE GENOMIC DNA]</scope>
    <source>
        <strain evidence="2">Araruama</strain>
    </source>
</reference>
<accession>A0A1V1P391</accession>
<sequence>MFVNRVKEIAWLEQLSLALASGKGMSCALLGLRRIGKTELMLNFRKNHTNENVLMPYLNIQSSMSSPMRFCLDFVHSLLESVCMHQNIKIVYKQSIKMDLPVIAGRLNDDIYDQVILLMTTLDTGEYDEALRITFKLPEMIANLFNIKVLYFIDEFQELHDLKHYKIDPYALMRTVTEKQIHTKYVVSGSIISLMEEIFKDANQPFFNQFNMLYLSPLTEEDSTILATHIWNYDSLSVNDNAFAMVYKLTHGHPFYIVAICERAFFEARFNDAIIDQKLVEYAFIREVMSHDGKLNTLFEYIFNYSISKVERKGALKQPLLILADEDGLTLSEIAKKVNKLSGHLSNLMKSLLKSDLIIKNDKRYYFRDQVLRFWLAKTSLGKSHDMISDTEIAENFISDLKERYLKKSSEYGRAKEFELYYFINENQGQSICGVKNSNV</sequence>
<dbReference type="Proteomes" id="UP000189670">
    <property type="component" value="Unassembled WGS sequence"/>
</dbReference>
<evidence type="ECO:0000313" key="2">
    <source>
        <dbReference type="Proteomes" id="UP000189670"/>
    </source>
</evidence>
<organism evidence="1 2">
    <name type="scientific">Candidatus Magnetoglobus multicellularis str. Araruama</name>
    <dbReference type="NCBI Taxonomy" id="890399"/>
    <lineage>
        <taxon>Bacteria</taxon>
        <taxon>Pseudomonadati</taxon>
        <taxon>Thermodesulfobacteriota</taxon>
        <taxon>Desulfobacteria</taxon>
        <taxon>Desulfobacterales</taxon>
        <taxon>Desulfobacteraceae</taxon>
        <taxon>Candidatus Magnetoglobus</taxon>
    </lineage>
</organism>
<gene>
    <name evidence="1" type="ORF">OMM_09749</name>
</gene>
<dbReference type="EMBL" id="ATBP01000688">
    <property type="protein sequence ID" value="ETR69274.1"/>
    <property type="molecule type" value="Genomic_DNA"/>
</dbReference>
<proteinExistence type="predicted"/>
<dbReference type="PANTHER" id="PTHR34301:SF8">
    <property type="entry name" value="ATPASE DOMAIN-CONTAINING PROTEIN"/>
    <property type="match status" value="1"/>
</dbReference>
<dbReference type="SUPFAM" id="SSF46785">
    <property type="entry name" value="Winged helix' DNA-binding domain"/>
    <property type="match status" value="1"/>
</dbReference>
<comment type="caution">
    <text evidence="1">The sequence shown here is derived from an EMBL/GenBank/DDBJ whole genome shotgun (WGS) entry which is preliminary data.</text>
</comment>
<protein>
    <submittedName>
        <fullName evidence="1">Prokaryotic ATPase, AAA superfamily</fullName>
    </submittedName>
</protein>
<dbReference type="InterPro" id="IPR027417">
    <property type="entry name" value="P-loop_NTPase"/>
</dbReference>
<dbReference type="PANTHER" id="PTHR34301">
    <property type="entry name" value="DNA-BINDING PROTEIN-RELATED"/>
    <property type="match status" value="1"/>
</dbReference>
<dbReference type="AlphaFoldDB" id="A0A1V1P391"/>
<dbReference type="SUPFAM" id="SSF52540">
    <property type="entry name" value="P-loop containing nucleoside triphosphate hydrolases"/>
    <property type="match status" value="1"/>
</dbReference>
<dbReference type="Gene3D" id="3.40.50.300">
    <property type="entry name" value="P-loop containing nucleotide triphosphate hydrolases"/>
    <property type="match status" value="1"/>
</dbReference>
<name>A0A1V1P391_9BACT</name>
<evidence type="ECO:0000313" key="1">
    <source>
        <dbReference type="EMBL" id="ETR69274.1"/>
    </source>
</evidence>